<dbReference type="InParanoid" id="A0A482WHB4"/>
<dbReference type="PANTHER" id="PTHR11139:SF119">
    <property type="entry name" value="SERINE_THREONINE-PROTEIN KINASE SMG1"/>
    <property type="match status" value="1"/>
</dbReference>
<protein>
    <recommendedName>
        <fullName evidence="1">PI3K/PI4K catalytic domain-containing protein</fullName>
    </recommendedName>
</protein>
<evidence type="ECO:0000313" key="3">
    <source>
        <dbReference type="Proteomes" id="UP000291343"/>
    </source>
</evidence>
<dbReference type="InterPro" id="IPR000403">
    <property type="entry name" value="PI3/4_kinase_cat_dom"/>
</dbReference>
<dbReference type="PROSITE" id="PS50290">
    <property type="entry name" value="PI3_4_KINASE_3"/>
    <property type="match status" value="1"/>
</dbReference>
<dbReference type="GO" id="GO:0031931">
    <property type="term" value="C:TORC1 complex"/>
    <property type="evidence" value="ECO:0007669"/>
    <property type="project" value="TreeGrafter"/>
</dbReference>
<proteinExistence type="predicted"/>
<dbReference type="InterPro" id="IPR011009">
    <property type="entry name" value="Kinase-like_dom_sf"/>
</dbReference>
<dbReference type="GO" id="GO:0016242">
    <property type="term" value="P:negative regulation of macroautophagy"/>
    <property type="evidence" value="ECO:0007669"/>
    <property type="project" value="TreeGrafter"/>
</dbReference>
<dbReference type="GO" id="GO:0005737">
    <property type="term" value="C:cytoplasm"/>
    <property type="evidence" value="ECO:0007669"/>
    <property type="project" value="TreeGrafter"/>
</dbReference>
<gene>
    <name evidence="2" type="ORF">LSTR_LSTR014728</name>
</gene>
<dbReference type="InterPro" id="IPR050517">
    <property type="entry name" value="DDR_Repair_Kinase"/>
</dbReference>
<dbReference type="PANTHER" id="PTHR11139">
    <property type="entry name" value="ATAXIA TELANGIECTASIA MUTATED ATM -RELATED"/>
    <property type="match status" value="1"/>
</dbReference>
<accession>A0A482WHB4</accession>
<dbReference type="Proteomes" id="UP000291343">
    <property type="component" value="Unassembled WGS sequence"/>
</dbReference>
<dbReference type="STRING" id="195883.A0A482WHB4"/>
<name>A0A482WHB4_LAOST</name>
<dbReference type="GO" id="GO:0004674">
    <property type="term" value="F:protein serine/threonine kinase activity"/>
    <property type="evidence" value="ECO:0007669"/>
    <property type="project" value="TreeGrafter"/>
</dbReference>
<dbReference type="Pfam" id="PF00454">
    <property type="entry name" value="PI3_PI4_kinase"/>
    <property type="match status" value="1"/>
</dbReference>
<dbReference type="GO" id="GO:0031932">
    <property type="term" value="C:TORC2 complex"/>
    <property type="evidence" value="ECO:0007669"/>
    <property type="project" value="TreeGrafter"/>
</dbReference>
<sequence length="239" mass="26885">MLAMICESIEQALAKLRQPLDPRRPGDAWSALKSLQYRLQSRATKKSAYALRMCDASPALARLTQTSIAMPGVQSCVTVAALSNHIAVLPTKTKPKKLVFHGSDGLPYTYLFKGLEDLHLDERIMQFLCIANTMLRTSSSSAPSSNAVYQARHYSVIPLGPRSGLISWVDNVTPLFTLYKRWQQREAAISQSAVYGGGRAIALETKQSRKQLEKEVTFSMFAVRIAEMKYEWMEYRKYV</sequence>
<dbReference type="SUPFAM" id="SSF56112">
    <property type="entry name" value="Protein kinase-like (PK-like)"/>
    <property type="match status" value="1"/>
</dbReference>
<organism evidence="2 3">
    <name type="scientific">Laodelphax striatellus</name>
    <name type="common">Small brown planthopper</name>
    <name type="synonym">Delphax striatella</name>
    <dbReference type="NCBI Taxonomy" id="195883"/>
    <lineage>
        <taxon>Eukaryota</taxon>
        <taxon>Metazoa</taxon>
        <taxon>Ecdysozoa</taxon>
        <taxon>Arthropoda</taxon>
        <taxon>Hexapoda</taxon>
        <taxon>Insecta</taxon>
        <taxon>Pterygota</taxon>
        <taxon>Neoptera</taxon>
        <taxon>Paraneoptera</taxon>
        <taxon>Hemiptera</taxon>
        <taxon>Auchenorrhyncha</taxon>
        <taxon>Fulgoroidea</taxon>
        <taxon>Delphacidae</taxon>
        <taxon>Criomorphinae</taxon>
        <taxon>Laodelphax</taxon>
    </lineage>
</organism>
<reference evidence="2 3" key="1">
    <citation type="journal article" date="2017" name="Gigascience">
        <title>Genome sequence of the small brown planthopper, Laodelphax striatellus.</title>
        <authorList>
            <person name="Zhu J."/>
            <person name="Jiang F."/>
            <person name="Wang X."/>
            <person name="Yang P."/>
            <person name="Bao Y."/>
            <person name="Zhao W."/>
            <person name="Wang W."/>
            <person name="Lu H."/>
            <person name="Wang Q."/>
            <person name="Cui N."/>
            <person name="Li J."/>
            <person name="Chen X."/>
            <person name="Luo L."/>
            <person name="Yu J."/>
            <person name="Kang L."/>
            <person name="Cui F."/>
        </authorList>
    </citation>
    <scope>NUCLEOTIDE SEQUENCE [LARGE SCALE GENOMIC DNA]</scope>
    <source>
        <strain evidence="2">Lst14</strain>
    </source>
</reference>
<dbReference type="AlphaFoldDB" id="A0A482WHB4"/>
<dbReference type="EMBL" id="QKKF02036578">
    <property type="protein sequence ID" value="RZF32571.1"/>
    <property type="molecule type" value="Genomic_DNA"/>
</dbReference>
<dbReference type="Gene3D" id="3.30.1010.10">
    <property type="entry name" value="Phosphatidylinositol 3-kinase Catalytic Subunit, Chain A, domain 4"/>
    <property type="match status" value="1"/>
</dbReference>
<feature type="domain" description="PI3K/PI4K catalytic" evidence="1">
    <location>
        <begin position="82"/>
        <end position="239"/>
    </location>
</feature>
<dbReference type="GO" id="GO:0031929">
    <property type="term" value="P:TOR signaling"/>
    <property type="evidence" value="ECO:0007669"/>
    <property type="project" value="TreeGrafter"/>
</dbReference>
<dbReference type="OrthoDB" id="6629578at2759"/>
<dbReference type="SMR" id="A0A482WHB4"/>
<keyword evidence="3" id="KW-1185">Reference proteome</keyword>
<evidence type="ECO:0000313" key="2">
    <source>
        <dbReference type="EMBL" id="RZF32571.1"/>
    </source>
</evidence>
<evidence type="ECO:0000259" key="1">
    <source>
        <dbReference type="PROSITE" id="PS50290"/>
    </source>
</evidence>
<comment type="caution">
    <text evidence="2">The sequence shown here is derived from an EMBL/GenBank/DDBJ whole genome shotgun (WGS) entry which is preliminary data.</text>
</comment>
<dbReference type="GO" id="GO:0005634">
    <property type="term" value="C:nucleus"/>
    <property type="evidence" value="ECO:0007669"/>
    <property type="project" value="TreeGrafter"/>
</dbReference>